<keyword evidence="3" id="KW-0808">Transferase</keyword>
<keyword evidence="6 7" id="KW-0067">ATP-binding</keyword>
<dbReference type="SUPFAM" id="SSF56112">
    <property type="entry name" value="Protein kinase-like (PK-like)"/>
    <property type="match status" value="1"/>
</dbReference>
<feature type="compositionally biased region" description="Low complexity" evidence="8">
    <location>
        <begin position="32"/>
        <end position="53"/>
    </location>
</feature>
<dbReference type="EC" id="2.7.11.1" evidence="1"/>
<dbReference type="GO" id="GO:0005524">
    <property type="term" value="F:ATP binding"/>
    <property type="evidence" value="ECO:0007669"/>
    <property type="project" value="UniProtKB-UniRule"/>
</dbReference>
<gene>
    <name evidence="10" type="ORF">FHU37_002916</name>
</gene>
<dbReference type="GO" id="GO:0004674">
    <property type="term" value="F:protein serine/threonine kinase activity"/>
    <property type="evidence" value="ECO:0007669"/>
    <property type="project" value="UniProtKB-KW"/>
</dbReference>
<evidence type="ECO:0000256" key="6">
    <source>
        <dbReference type="ARBA" id="ARBA00022840"/>
    </source>
</evidence>
<evidence type="ECO:0000313" key="10">
    <source>
        <dbReference type="EMBL" id="NYI05973.1"/>
    </source>
</evidence>
<feature type="compositionally biased region" description="Polar residues" evidence="8">
    <location>
        <begin position="21"/>
        <end position="31"/>
    </location>
</feature>
<dbReference type="AlphaFoldDB" id="A0A852ZUA1"/>
<feature type="binding site" evidence="7">
    <location>
        <position position="95"/>
    </location>
    <ligand>
        <name>ATP</name>
        <dbReference type="ChEBI" id="CHEBI:30616"/>
    </ligand>
</feature>
<evidence type="ECO:0000256" key="1">
    <source>
        <dbReference type="ARBA" id="ARBA00012513"/>
    </source>
</evidence>
<feature type="region of interest" description="Disordered" evidence="8">
    <location>
        <begin position="418"/>
        <end position="438"/>
    </location>
</feature>
<protein>
    <recommendedName>
        <fullName evidence="1">non-specific serine/threonine protein kinase</fullName>
        <ecNumber evidence="1">2.7.11.1</ecNumber>
    </recommendedName>
</protein>
<name>A0A852ZUA1_9ACTN</name>
<evidence type="ECO:0000313" key="11">
    <source>
        <dbReference type="Proteomes" id="UP000567795"/>
    </source>
</evidence>
<feature type="region of interest" description="Disordered" evidence="8">
    <location>
        <begin position="1"/>
        <end position="57"/>
    </location>
</feature>
<dbReference type="InterPro" id="IPR017441">
    <property type="entry name" value="Protein_kinase_ATP_BS"/>
</dbReference>
<evidence type="ECO:0000256" key="7">
    <source>
        <dbReference type="PROSITE-ProRule" id="PRU10141"/>
    </source>
</evidence>
<dbReference type="Gene3D" id="1.10.510.10">
    <property type="entry name" value="Transferase(Phosphotransferase) domain 1"/>
    <property type="match status" value="1"/>
</dbReference>
<dbReference type="Pfam" id="PF00069">
    <property type="entry name" value="Pkinase"/>
    <property type="match status" value="1"/>
</dbReference>
<feature type="compositionally biased region" description="Low complexity" evidence="8">
    <location>
        <begin position="351"/>
        <end position="385"/>
    </location>
</feature>
<evidence type="ECO:0000256" key="3">
    <source>
        <dbReference type="ARBA" id="ARBA00022679"/>
    </source>
</evidence>
<dbReference type="PROSITE" id="PS50011">
    <property type="entry name" value="PROTEIN_KINASE_DOM"/>
    <property type="match status" value="1"/>
</dbReference>
<evidence type="ECO:0000259" key="9">
    <source>
        <dbReference type="PROSITE" id="PS50011"/>
    </source>
</evidence>
<evidence type="ECO:0000256" key="8">
    <source>
        <dbReference type="SAM" id="MobiDB-lite"/>
    </source>
</evidence>
<feature type="region of interest" description="Disordered" evidence="8">
    <location>
        <begin position="338"/>
        <end position="385"/>
    </location>
</feature>
<dbReference type="Gene3D" id="3.30.200.20">
    <property type="entry name" value="Phosphorylase Kinase, domain 1"/>
    <property type="match status" value="1"/>
</dbReference>
<dbReference type="RefSeq" id="WP_179814620.1">
    <property type="nucleotide sequence ID" value="NZ_JACBZD010000001.1"/>
</dbReference>
<keyword evidence="4 7" id="KW-0547">Nucleotide-binding</keyword>
<dbReference type="PROSITE" id="PS00107">
    <property type="entry name" value="PROTEIN_KINASE_ATP"/>
    <property type="match status" value="1"/>
</dbReference>
<organism evidence="10 11">
    <name type="scientific">Allostreptomyces psammosilenae</name>
    <dbReference type="NCBI Taxonomy" id="1892865"/>
    <lineage>
        <taxon>Bacteria</taxon>
        <taxon>Bacillati</taxon>
        <taxon>Actinomycetota</taxon>
        <taxon>Actinomycetes</taxon>
        <taxon>Kitasatosporales</taxon>
        <taxon>Streptomycetaceae</taxon>
        <taxon>Allostreptomyces</taxon>
    </lineage>
</organism>
<evidence type="ECO:0000256" key="2">
    <source>
        <dbReference type="ARBA" id="ARBA00022527"/>
    </source>
</evidence>
<feature type="compositionally biased region" description="Basic and acidic residues" evidence="8">
    <location>
        <begin position="423"/>
        <end position="437"/>
    </location>
</feature>
<sequence length="544" mass="54570">MPAEPAAEPTAERTAQAARSTDATRPTDSTGPTESAPAGTAEPTTAPATAPRTVYGSPGELVAGRYRIGPRLGSGSSGVVHRAHDRLLGREVALKELRAPGNPPADELAALHARVRQEVRCAARLSHPGIIAVHDVVQHGDRPWVVMELIDGFSLGDLLRAGALLDPVEAARVGLELVDALRTAHRAGVLHRALTPSNVLLGPGGRVVLTDFGTALLHDTDRPPRSGELSPAPEHLAPERVRGLHTGPEADLWALGVTLYHVVEGVSPFRRSSSVASMQAVLTDEPPTPVRAGALGPTLTALLAKEPADRLSLEQALGRLSVVAEPLLRTHLFAPPTAAASPTEQTGGAGADAPTTTPAAGRTPAAQDPPGAAEAPGAAGGSAVPGTLGTLGGRVAPGAAPAAAASVAAPEPGAAAGAAVRAAGERPDAGGADERRNGAVVAEPACGFETRRSRRAEHWGSNVFPAVAALAGAVAAGVTAYVLLAGRVPPVEPPAGSLPVGEATTTPPSPRGASAEGGPNPAGTDATPDGTRHWADPAAAVSSG</sequence>
<reference evidence="10 11" key="1">
    <citation type="submission" date="2020-07" db="EMBL/GenBank/DDBJ databases">
        <title>Sequencing the genomes of 1000 actinobacteria strains.</title>
        <authorList>
            <person name="Klenk H.-P."/>
        </authorList>
    </citation>
    <scope>NUCLEOTIDE SEQUENCE [LARGE SCALE GENOMIC DNA]</scope>
    <source>
        <strain evidence="10 11">DSM 42178</strain>
    </source>
</reference>
<dbReference type="PANTHER" id="PTHR43289:SF6">
    <property type="entry name" value="SERINE_THREONINE-PROTEIN KINASE NEKL-3"/>
    <property type="match status" value="1"/>
</dbReference>
<dbReference type="Proteomes" id="UP000567795">
    <property type="component" value="Unassembled WGS sequence"/>
</dbReference>
<keyword evidence="11" id="KW-1185">Reference proteome</keyword>
<accession>A0A852ZUA1</accession>
<evidence type="ECO:0000256" key="5">
    <source>
        <dbReference type="ARBA" id="ARBA00022777"/>
    </source>
</evidence>
<dbReference type="InterPro" id="IPR000719">
    <property type="entry name" value="Prot_kinase_dom"/>
</dbReference>
<dbReference type="CDD" id="cd14014">
    <property type="entry name" value="STKc_PknB_like"/>
    <property type="match status" value="1"/>
</dbReference>
<dbReference type="InterPro" id="IPR011009">
    <property type="entry name" value="Kinase-like_dom_sf"/>
</dbReference>
<dbReference type="EMBL" id="JACBZD010000001">
    <property type="protein sequence ID" value="NYI05973.1"/>
    <property type="molecule type" value="Genomic_DNA"/>
</dbReference>
<evidence type="ECO:0000256" key="4">
    <source>
        <dbReference type="ARBA" id="ARBA00022741"/>
    </source>
</evidence>
<feature type="region of interest" description="Disordered" evidence="8">
    <location>
        <begin position="492"/>
        <end position="544"/>
    </location>
</feature>
<feature type="compositionally biased region" description="Low complexity" evidence="8">
    <location>
        <begin position="1"/>
        <end position="19"/>
    </location>
</feature>
<keyword evidence="2" id="KW-0723">Serine/threonine-protein kinase</keyword>
<feature type="domain" description="Protein kinase" evidence="9">
    <location>
        <begin position="66"/>
        <end position="328"/>
    </location>
</feature>
<proteinExistence type="predicted"/>
<keyword evidence="5" id="KW-0418">Kinase</keyword>
<dbReference type="PANTHER" id="PTHR43289">
    <property type="entry name" value="MITOGEN-ACTIVATED PROTEIN KINASE KINASE KINASE 20-RELATED"/>
    <property type="match status" value="1"/>
</dbReference>
<comment type="caution">
    <text evidence="10">The sequence shown here is derived from an EMBL/GenBank/DDBJ whole genome shotgun (WGS) entry which is preliminary data.</text>
</comment>